<dbReference type="EMBL" id="JAQGDS010000002">
    <property type="protein sequence ID" value="KAJ6262871.1"/>
    <property type="molecule type" value="Genomic_DNA"/>
</dbReference>
<feature type="compositionally biased region" description="Polar residues" evidence="2">
    <location>
        <begin position="160"/>
        <end position="173"/>
    </location>
</feature>
<dbReference type="PANTHER" id="PTHR22166">
    <property type="entry name" value="ENDOPLASMIC RETICULUM JUNCTION FORMATION PROTEIN LUNAPARK"/>
    <property type="match status" value="1"/>
</dbReference>
<comment type="caution">
    <text evidence="4">The sequence shown here is derived from an EMBL/GenBank/DDBJ whole genome shotgun (WGS) entry which is preliminary data.</text>
</comment>
<keyword evidence="1" id="KW-0256">Endoplasmic reticulum</keyword>
<comment type="function">
    <text evidence="1">Plays a role in determining ER morphology.</text>
</comment>
<keyword evidence="1" id="KW-1133">Transmembrane helix</keyword>
<feature type="region of interest" description="Disordered" evidence="2">
    <location>
        <begin position="160"/>
        <end position="254"/>
    </location>
</feature>
<proteinExistence type="inferred from homology"/>
<feature type="compositionally biased region" description="Pro residues" evidence="2">
    <location>
        <begin position="221"/>
        <end position="249"/>
    </location>
</feature>
<feature type="compositionally biased region" description="Acidic residues" evidence="2">
    <location>
        <begin position="371"/>
        <end position="380"/>
    </location>
</feature>
<evidence type="ECO:0000313" key="5">
    <source>
        <dbReference type="Proteomes" id="UP001221413"/>
    </source>
</evidence>
<dbReference type="GO" id="GO:1903373">
    <property type="term" value="P:positive regulation of endoplasmic reticulum tubular network organization"/>
    <property type="evidence" value="ECO:0007669"/>
    <property type="project" value="UniProtKB-UniRule"/>
</dbReference>
<feature type="transmembrane region" description="Helical" evidence="1">
    <location>
        <begin position="90"/>
        <end position="107"/>
    </location>
</feature>
<dbReference type="InterPro" id="IPR019273">
    <property type="entry name" value="Lunapark_Znf"/>
</dbReference>
<dbReference type="GO" id="GO:0071788">
    <property type="term" value="P:endoplasmic reticulum tubular network maintenance"/>
    <property type="evidence" value="ECO:0007669"/>
    <property type="project" value="UniProtKB-UniRule"/>
</dbReference>
<dbReference type="GO" id="GO:0008270">
    <property type="term" value="F:zinc ion binding"/>
    <property type="evidence" value="ECO:0007669"/>
    <property type="project" value="UniProtKB-KW"/>
</dbReference>
<evidence type="ECO:0000259" key="3">
    <source>
        <dbReference type="Pfam" id="PF10058"/>
    </source>
</evidence>
<dbReference type="GO" id="GO:0098826">
    <property type="term" value="C:endoplasmic reticulum tubular network membrane"/>
    <property type="evidence" value="ECO:0007669"/>
    <property type="project" value="UniProtKB-UniRule"/>
</dbReference>
<keyword evidence="1" id="KW-0472">Membrane</keyword>
<feature type="region of interest" description="Disordered" evidence="2">
    <location>
        <begin position="350"/>
        <end position="413"/>
    </location>
</feature>
<dbReference type="Pfam" id="PF10058">
    <property type="entry name" value="Zn_ribbon_10"/>
    <property type="match status" value="1"/>
</dbReference>
<keyword evidence="1" id="KW-0862">Zinc</keyword>
<feature type="domain" description="Lunapark zinc ribbon" evidence="3">
    <location>
        <begin position="279"/>
        <end position="334"/>
    </location>
</feature>
<keyword evidence="1" id="KW-0863">Zinc-finger</keyword>
<keyword evidence="5" id="KW-1185">Reference proteome</keyword>
<evidence type="ECO:0000313" key="4">
    <source>
        <dbReference type="EMBL" id="KAJ6262871.1"/>
    </source>
</evidence>
<comment type="similarity">
    <text evidence="1">Belongs to the lunapark family.</text>
</comment>
<comment type="domain">
    <text evidence="1">The C4-type zinc finger motif is necessary both for its ER three-way tubular junction localization and formation.</text>
</comment>
<dbReference type="AlphaFoldDB" id="A0AAD6NKL6"/>
<gene>
    <name evidence="4" type="ORF">Dda_1428</name>
</gene>
<keyword evidence="1" id="KW-0479">Metal-binding</keyword>
<dbReference type="InterPro" id="IPR040115">
    <property type="entry name" value="Lnp"/>
</dbReference>
<evidence type="ECO:0000256" key="1">
    <source>
        <dbReference type="RuleBase" id="RU367073"/>
    </source>
</evidence>
<reference evidence="4" key="1">
    <citation type="submission" date="2023-01" db="EMBL/GenBank/DDBJ databases">
        <title>The chitinases involved in constricting ring structure development in the nematode-trapping fungus Drechslerella dactyloides.</title>
        <authorList>
            <person name="Wang R."/>
            <person name="Zhang L."/>
            <person name="Tang P."/>
            <person name="Li S."/>
            <person name="Liang L."/>
        </authorList>
    </citation>
    <scope>NUCLEOTIDE SEQUENCE</scope>
    <source>
        <strain evidence="4">YMF1.00031</strain>
    </source>
</reference>
<feature type="compositionally biased region" description="Basic residues" evidence="2">
    <location>
        <begin position="401"/>
        <end position="413"/>
    </location>
</feature>
<name>A0AAD6NKL6_DREDA</name>
<organism evidence="4 5">
    <name type="scientific">Drechslerella dactyloides</name>
    <name type="common">Nematode-trapping fungus</name>
    <name type="synonym">Arthrobotrys dactyloides</name>
    <dbReference type="NCBI Taxonomy" id="74499"/>
    <lineage>
        <taxon>Eukaryota</taxon>
        <taxon>Fungi</taxon>
        <taxon>Dikarya</taxon>
        <taxon>Ascomycota</taxon>
        <taxon>Pezizomycotina</taxon>
        <taxon>Orbiliomycetes</taxon>
        <taxon>Orbiliales</taxon>
        <taxon>Orbiliaceae</taxon>
        <taxon>Drechslerella</taxon>
    </lineage>
</organism>
<accession>A0AAD6NKL6</accession>
<sequence length="413" mass="44543">MGLLPDSGVSGGRPGAMVSLWPWSGQDNSPGAFEKKLSSLATQILDHEKRLNGLRTRGRRLKALWTLYTIIAWVIYATILALVVGIDNANIYQIAALGVSPFVFYLVRQIIKRYYEWRVSNVETSLEALREQQKETIEKLKAVTKYDSTQALLDKYTKTATTTGAEPQPSTNGAGKGEQKQPGSGPQPDTPPASLRKRQGLSAKTAGIANQPSPNQRKPDGPPMPPMPPPPMPNVLPPQSLPPNMPPPHMLAGMPPGVTLPPIGQMAPPMPEEPRQPQWYDGFLDVLLGEDEMSAKNRFALICSNCRQVNGLAPPGTTNVADVRYICGRCGAENGKPAVSDLIGKVAEEASMASGSKSKPKAKARRGEDSVIYEDDEDYEPVVAGTTDGETGSGIEETVVVKKKKGKSGRRKG</sequence>
<dbReference type="Proteomes" id="UP001221413">
    <property type="component" value="Unassembled WGS sequence"/>
</dbReference>
<dbReference type="PANTHER" id="PTHR22166:SF12">
    <property type="entry name" value="ENDOPLASMIC RETICULUM JUNCTION FORMATION PROTEIN LUNAPARK"/>
    <property type="match status" value="1"/>
</dbReference>
<keyword evidence="1" id="KW-0812">Transmembrane</keyword>
<protein>
    <recommendedName>
        <fullName evidence="1">Endoplasmic reticulum junction formation protein lunapark</fullName>
    </recommendedName>
</protein>
<feature type="transmembrane region" description="Helical" evidence="1">
    <location>
        <begin position="63"/>
        <end position="84"/>
    </location>
</feature>
<comment type="subcellular location">
    <subcellularLocation>
        <location evidence="1">Endoplasmic reticulum membrane</location>
        <topology evidence="1">Multi-pass membrane protein</topology>
    </subcellularLocation>
</comment>
<evidence type="ECO:0000256" key="2">
    <source>
        <dbReference type="SAM" id="MobiDB-lite"/>
    </source>
</evidence>